<feature type="compositionally biased region" description="Basic and acidic residues" evidence="1">
    <location>
        <begin position="50"/>
        <end position="61"/>
    </location>
</feature>
<dbReference type="PANTHER" id="PTHR35701:SF1">
    <property type="entry name" value="OS11G0148400 PROTEIN"/>
    <property type="match status" value="1"/>
</dbReference>
<gene>
    <name evidence="3" type="ORF">COLO4_13482</name>
</gene>
<dbReference type="Proteomes" id="UP000187203">
    <property type="component" value="Unassembled WGS sequence"/>
</dbReference>
<evidence type="ECO:0000313" key="3">
    <source>
        <dbReference type="EMBL" id="OMO99164.1"/>
    </source>
</evidence>
<feature type="domain" description="Synergin gamma C-terminal" evidence="2">
    <location>
        <begin position="617"/>
        <end position="805"/>
    </location>
</feature>
<comment type="caution">
    <text evidence="3">The sequence shown here is derived from an EMBL/GenBank/DDBJ whole genome shotgun (WGS) entry which is preliminary data.</text>
</comment>
<evidence type="ECO:0000256" key="1">
    <source>
        <dbReference type="SAM" id="MobiDB-lite"/>
    </source>
</evidence>
<dbReference type="OrthoDB" id="765227at2759"/>
<evidence type="ECO:0000313" key="4">
    <source>
        <dbReference type="Proteomes" id="UP000187203"/>
    </source>
</evidence>
<dbReference type="AlphaFoldDB" id="A0A1R3JWF9"/>
<dbReference type="Pfam" id="PF25999">
    <property type="entry name" value="SYNRG_C"/>
    <property type="match status" value="1"/>
</dbReference>
<organism evidence="3 4">
    <name type="scientific">Corchorus olitorius</name>
    <dbReference type="NCBI Taxonomy" id="93759"/>
    <lineage>
        <taxon>Eukaryota</taxon>
        <taxon>Viridiplantae</taxon>
        <taxon>Streptophyta</taxon>
        <taxon>Embryophyta</taxon>
        <taxon>Tracheophyta</taxon>
        <taxon>Spermatophyta</taxon>
        <taxon>Magnoliopsida</taxon>
        <taxon>eudicotyledons</taxon>
        <taxon>Gunneridae</taxon>
        <taxon>Pentapetalae</taxon>
        <taxon>rosids</taxon>
        <taxon>malvids</taxon>
        <taxon>Malvales</taxon>
        <taxon>Malvaceae</taxon>
        <taxon>Grewioideae</taxon>
        <taxon>Apeibeae</taxon>
        <taxon>Corchorus</taxon>
    </lineage>
</organism>
<feature type="compositionally biased region" description="Polar residues" evidence="1">
    <location>
        <begin position="161"/>
        <end position="170"/>
    </location>
</feature>
<feature type="compositionally biased region" description="Polar residues" evidence="1">
    <location>
        <begin position="329"/>
        <end position="338"/>
    </location>
</feature>
<dbReference type="PANTHER" id="PTHR35701">
    <property type="entry name" value="OS11G0148400 PROTEIN"/>
    <property type="match status" value="1"/>
</dbReference>
<feature type="region of interest" description="Disordered" evidence="1">
    <location>
        <begin position="312"/>
        <end position="338"/>
    </location>
</feature>
<reference evidence="4" key="1">
    <citation type="submission" date="2013-09" db="EMBL/GenBank/DDBJ databases">
        <title>Corchorus olitorius genome sequencing.</title>
        <authorList>
            <person name="Alam M."/>
            <person name="Haque M.S."/>
            <person name="Islam M.S."/>
            <person name="Emdad E.M."/>
            <person name="Islam M.M."/>
            <person name="Ahmed B."/>
            <person name="Halim A."/>
            <person name="Hossen Q.M.M."/>
            <person name="Hossain M.Z."/>
            <person name="Ahmed R."/>
            <person name="Khan M.M."/>
            <person name="Islam R."/>
            <person name="Rashid M.M."/>
            <person name="Khan S.A."/>
            <person name="Rahman M.S."/>
            <person name="Alam M."/>
            <person name="Yahiya A.S."/>
            <person name="Khan M.S."/>
            <person name="Azam M.S."/>
            <person name="Haque T."/>
            <person name="Lashkar M.Z.H."/>
            <person name="Akhand A.I."/>
            <person name="Morshed G."/>
            <person name="Roy S."/>
            <person name="Uddin K.S."/>
            <person name="Rabeya T."/>
            <person name="Hossain A.S."/>
            <person name="Chowdhury A."/>
            <person name="Snigdha A.R."/>
            <person name="Mortoza M.S."/>
            <person name="Matin S.A."/>
            <person name="Hoque S.M.E."/>
            <person name="Islam M.K."/>
            <person name="Roy D.K."/>
            <person name="Haider R."/>
            <person name="Moosa M.M."/>
            <person name="Elias S.M."/>
            <person name="Hasan A.M."/>
            <person name="Jahan S."/>
            <person name="Shafiuddin M."/>
            <person name="Mahmood N."/>
            <person name="Shommy N.S."/>
        </authorList>
    </citation>
    <scope>NUCLEOTIDE SEQUENCE [LARGE SCALE GENOMIC DNA]</scope>
    <source>
        <strain evidence="4">cv. O-4</strain>
    </source>
</reference>
<sequence>MAENDDEEGFGDFKFISSLSSHSINGPDFFTTNKINTVTAAVDDDDDWGDFVKPENSHSRTESLPANRFHFDPFPSSSSPTQPDSAPSRVESGKNQWAKVSGALPLSFFGEEEKEEEVSSAVDGGFNGGTVAFSFPKKDGNLKESKAEAGGANFKSDQNESKSNSNVSTFSWDPLGTNVSGLNSKVNGVNSNASELNSSLFNKNEEFGDDGWEFKTAESETHSADGSTKVDRRDQENLKGVEFNFGFGTGVNSFSNFVGSSGGLSNKPGEWDLGFSFAHSFGTQSKQNTEHGVIVSPIDQNFGSNEMSWAFKDPISGNEPKSKEEPNVDDTSSPGVEDISFNNHILGNEEKVEKHKGALPLSIFGDAELEPDDSLRYEDVSVHQPTSARAVMKDTHSSISINDLISSLYSQAEKNASINHISNPSGNELHSSQTVVGSNLVNGDDDFDDDSWDFKGAVSGTREENQNSQLSSGDSYEKYSTKLGLNDYVDFYSKLTAELCSVSLIQLDKMKKDRSIAVPSGEDAEVNAIEKEFQDLYIELQKDGIISKEVTSENLQSRSIYLEGFADVLQENKFQMLESEYHLSEKLSLAEKDLKIAIELLKHAASTLKIVKLGSFEDQSDYVSTWSRILSVCVLELKHGALIWKQSFEKNKQSHLLSKLEGRQYILALGEIYRVVKIIEASSKLYKPWILISSEYPTNFIALVREFCTLWSSSGLEEALQTLSDATDLKYDVKALLGSIQSVHDLDAHELYKQVSSREELTCCLSGLSAGTVPGLKMVVWDGRHYFLTIANLWANLISHSPPNLPHLANEDALGR</sequence>
<accession>A0A1R3JWF9</accession>
<protein>
    <recommendedName>
        <fullName evidence="2">Synergin gamma C-terminal domain-containing protein</fullName>
    </recommendedName>
</protein>
<evidence type="ECO:0000259" key="2">
    <source>
        <dbReference type="Pfam" id="PF25999"/>
    </source>
</evidence>
<proteinExistence type="predicted"/>
<feature type="region of interest" description="Disordered" evidence="1">
    <location>
        <begin position="452"/>
        <end position="474"/>
    </location>
</feature>
<dbReference type="InterPro" id="IPR059024">
    <property type="entry name" value="SYNRG_C"/>
</dbReference>
<name>A0A1R3JWF9_9ROSI</name>
<feature type="compositionally biased region" description="Low complexity" evidence="1">
    <location>
        <begin position="73"/>
        <end position="88"/>
    </location>
</feature>
<keyword evidence="4" id="KW-1185">Reference proteome</keyword>
<feature type="region of interest" description="Disordered" evidence="1">
    <location>
        <begin position="43"/>
        <end position="96"/>
    </location>
</feature>
<dbReference type="EMBL" id="AWUE01015181">
    <property type="protein sequence ID" value="OMO99164.1"/>
    <property type="molecule type" value="Genomic_DNA"/>
</dbReference>
<dbReference type="STRING" id="93759.A0A1R3JWF9"/>
<feature type="compositionally biased region" description="Basic and acidic residues" evidence="1">
    <location>
        <begin position="136"/>
        <end position="147"/>
    </location>
</feature>
<feature type="region of interest" description="Disordered" evidence="1">
    <location>
        <begin position="134"/>
        <end position="170"/>
    </location>
</feature>